<dbReference type="SUPFAM" id="SSF51905">
    <property type="entry name" value="FAD/NAD(P)-binding domain"/>
    <property type="match status" value="1"/>
</dbReference>
<evidence type="ECO:0000313" key="15">
    <source>
        <dbReference type="EMBL" id="CAD9721947.1"/>
    </source>
</evidence>
<dbReference type="EMBL" id="HBHM01001558">
    <property type="protein sequence ID" value="CAD9721947.1"/>
    <property type="molecule type" value="Transcribed_RNA"/>
</dbReference>
<dbReference type="PRINTS" id="PR01001">
    <property type="entry name" value="FADG3PDH"/>
</dbReference>
<dbReference type="FunFam" id="1.10.8.870:FF:000004">
    <property type="entry name" value="Glycerol-3-phosphate dehydrogenase"/>
    <property type="match status" value="1"/>
</dbReference>
<keyword evidence="8" id="KW-0809">Transit peptide</keyword>
<evidence type="ECO:0000256" key="10">
    <source>
        <dbReference type="ARBA" id="ARBA00023128"/>
    </source>
</evidence>
<feature type="domain" description="FAD dependent oxidoreductase" evidence="13">
    <location>
        <begin position="142"/>
        <end position="511"/>
    </location>
</feature>
<evidence type="ECO:0000256" key="6">
    <source>
        <dbReference type="ARBA" id="ARBA00022630"/>
    </source>
</evidence>
<dbReference type="Pfam" id="PF01266">
    <property type="entry name" value="DAO"/>
    <property type="match status" value="1"/>
</dbReference>
<comment type="catalytic activity">
    <reaction evidence="11">
        <text>a quinone + sn-glycerol 3-phosphate = dihydroxyacetone phosphate + a quinol</text>
        <dbReference type="Rhea" id="RHEA:18977"/>
        <dbReference type="ChEBI" id="CHEBI:24646"/>
        <dbReference type="ChEBI" id="CHEBI:57597"/>
        <dbReference type="ChEBI" id="CHEBI:57642"/>
        <dbReference type="ChEBI" id="CHEBI:132124"/>
        <dbReference type="EC" id="1.1.5.3"/>
    </reaction>
</comment>
<evidence type="ECO:0000256" key="11">
    <source>
        <dbReference type="RuleBase" id="RU361217"/>
    </source>
</evidence>
<dbReference type="InterPro" id="IPR036188">
    <property type="entry name" value="FAD/NAD-bd_sf"/>
</dbReference>
<dbReference type="PROSITE" id="PS00977">
    <property type="entry name" value="FAD_G3PDH_1"/>
    <property type="match status" value="1"/>
</dbReference>
<dbReference type="AlphaFoldDB" id="A0A7S2X454"/>
<feature type="region of interest" description="Disordered" evidence="12">
    <location>
        <begin position="37"/>
        <end position="58"/>
    </location>
</feature>
<dbReference type="InterPro" id="IPR031656">
    <property type="entry name" value="DAO_C"/>
</dbReference>
<comment type="similarity">
    <text evidence="4 11">Belongs to the FAD-dependent glycerol-3-phosphate dehydrogenase family.</text>
</comment>
<evidence type="ECO:0000256" key="4">
    <source>
        <dbReference type="ARBA" id="ARBA00007330"/>
    </source>
</evidence>
<dbReference type="Gene3D" id="3.50.50.60">
    <property type="entry name" value="FAD/NAD(P)-binding domain"/>
    <property type="match status" value="1"/>
</dbReference>
<keyword evidence="10" id="KW-0496">Mitochondrion</keyword>
<accession>A0A7S2X454</accession>
<sequence length="682" mass="74100">MVVAWPGGSSSRLLALARRAARGCRARGFCAQAEAQASTTARLKPVPGGAGAGGGSGAGGGGAGSGGGFFRGHPLFTTMAAAGGLAAAAYNLDPDAIVRYMDDRRLGRKPSHEIFDETGYPKRPVPSRAEQVRRMSSGEEFDLLIVGGGATGTGMAVDAATRGLRVAMVEANDFASGTSSRSTKLAHGGVRYLEKAVKNFDYSQLHLVFEALSERKRLLGNAPHLSRSLPIMTPCYQWWEVPYFWAGMKAYDALAGSQGLTWSRYMTPSEAVRQFPTLRTENVHEGTLKGSIVYYDGQFNDARLCLLLACTAAEEGAAVANYAEVVDLVKRDDEGGRVAGAVVRDKATGRTFEVRAKQVVNACGPFSDAVRKMSDPEARSLVAPSSGVHITLPDYYSVEGFGMIVPKTKDGRVVFLLPWEGHTIAGTTDSESEITFNPRPSEKDIEFILEAIEDYLSVKVRRTDVSSAWSGIRPLISNPESSNTSDLVRDHLIMSDKNGLVTICGGKWTTYRLMAEQGVDRAILEGGLSPERKCQTNNLRVVGGDGYHIALHTEVAQEYTVPHRPGAIDTRVAKHLTSAYGDRAKVVTRIAEDNKLGQRLARGHPQIEAEVAYAARYEYCTGVEDFLARRTRLAFLDVRAAEQALPRVVQIMGKELGWGWFRKRRELKQGRELLKTFAKGTE</sequence>
<organism evidence="15">
    <name type="scientific">Chloropicon roscoffensis</name>
    <dbReference type="NCBI Taxonomy" id="1461544"/>
    <lineage>
        <taxon>Eukaryota</taxon>
        <taxon>Viridiplantae</taxon>
        <taxon>Chlorophyta</taxon>
        <taxon>Chloropicophyceae</taxon>
        <taxon>Chloropicales</taxon>
        <taxon>Chloropicaceae</taxon>
        <taxon>Chloropicon</taxon>
    </lineage>
</organism>
<feature type="compositionally biased region" description="Gly residues" evidence="12">
    <location>
        <begin position="48"/>
        <end position="58"/>
    </location>
</feature>
<dbReference type="Pfam" id="PF16901">
    <property type="entry name" value="DAO_C"/>
    <property type="match status" value="1"/>
</dbReference>
<name>A0A7S2X454_9CHLO</name>
<dbReference type="InterPro" id="IPR006076">
    <property type="entry name" value="FAD-dep_OxRdtase"/>
</dbReference>
<dbReference type="GO" id="GO:0006072">
    <property type="term" value="P:glycerol-3-phosphate metabolic process"/>
    <property type="evidence" value="ECO:0007669"/>
    <property type="project" value="UniProtKB-UniRule"/>
</dbReference>
<feature type="domain" description="Alpha-glycerophosphate oxidase C-terminal" evidence="14">
    <location>
        <begin position="534"/>
        <end position="658"/>
    </location>
</feature>
<keyword evidence="9 11" id="KW-0560">Oxidoreductase</keyword>
<comment type="pathway">
    <text evidence="3">Polyol metabolism; glycerol degradation via glycerol kinase pathway; glycerone phosphate from sn-glycerol 3-phosphate (anaerobic route): step 1/1.</text>
</comment>
<dbReference type="SUPFAM" id="SSF54373">
    <property type="entry name" value="FAD-linked reductases, C-terminal domain"/>
    <property type="match status" value="1"/>
</dbReference>
<dbReference type="InterPro" id="IPR000447">
    <property type="entry name" value="G3P_DH_FAD-dep"/>
</dbReference>
<protein>
    <recommendedName>
        <fullName evidence="5 11">Glycerol-3-phosphate dehydrogenase</fullName>
        <ecNumber evidence="5 11">1.1.5.3</ecNumber>
    </recommendedName>
</protein>
<comment type="cofactor">
    <cofactor evidence="1 11">
        <name>FAD</name>
        <dbReference type="ChEBI" id="CHEBI:57692"/>
    </cofactor>
</comment>
<evidence type="ECO:0000256" key="7">
    <source>
        <dbReference type="ARBA" id="ARBA00022827"/>
    </source>
</evidence>
<dbReference type="PANTHER" id="PTHR11985">
    <property type="entry name" value="GLYCEROL-3-PHOSPHATE DEHYDROGENASE"/>
    <property type="match status" value="1"/>
</dbReference>
<evidence type="ECO:0000256" key="2">
    <source>
        <dbReference type="ARBA" id="ARBA00004173"/>
    </source>
</evidence>
<proteinExistence type="inferred from homology"/>
<comment type="subcellular location">
    <subcellularLocation>
        <location evidence="2">Mitochondrion</location>
    </subcellularLocation>
</comment>
<dbReference type="GO" id="GO:0004368">
    <property type="term" value="F:glycerol-3-phosphate dehydrogenase (quinone) activity"/>
    <property type="evidence" value="ECO:0007669"/>
    <property type="project" value="UniProtKB-EC"/>
</dbReference>
<evidence type="ECO:0000256" key="3">
    <source>
        <dbReference type="ARBA" id="ARBA00005157"/>
    </source>
</evidence>
<dbReference type="GO" id="GO:0005739">
    <property type="term" value="C:mitochondrion"/>
    <property type="evidence" value="ECO:0007669"/>
    <property type="project" value="UniProtKB-SubCell"/>
</dbReference>
<keyword evidence="7" id="KW-0274">FAD</keyword>
<keyword evidence="6 11" id="KW-0285">Flavoprotein</keyword>
<dbReference type="EC" id="1.1.5.3" evidence="5 11"/>
<evidence type="ECO:0000256" key="5">
    <source>
        <dbReference type="ARBA" id="ARBA00013029"/>
    </source>
</evidence>
<evidence type="ECO:0000256" key="8">
    <source>
        <dbReference type="ARBA" id="ARBA00022946"/>
    </source>
</evidence>
<dbReference type="PROSITE" id="PS00978">
    <property type="entry name" value="FAD_G3PDH_2"/>
    <property type="match status" value="1"/>
</dbReference>
<dbReference type="InterPro" id="IPR038299">
    <property type="entry name" value="DAO_C_sf"/>
</dbReference>
<dbReference type="Gene3D" id="1.10.8.870">
    <property type="entry name" value="Alpha-glycerophosphate oxidase, cap domain"/>
    <property type="match status" value="1"/>
</dbReference>
<reference evidence="15" key="1">
    <citation type="submission" date="2021-01" db="EMBL/GenBank/DDBJ databases">
        <authorList>
            <person name="Corre E."/>
            <person name="Pelletier E."/>
            <person name="Niang G."/>
            <person name="Scheremetjew M."/>
            <person name="Finn R."/>
            <person name="Kale V."/>
            <person name="Holt S."/>
            <person name="Cochrane G."/>
            <person name="Meng A."/>
            <person name="Brown T."/>
            <person name="Cohen L."/>
        </authorList>
    </citation>
    <scope>NUCLEOTIDE SEQUENCE</scope>
    <source>
        <strain evidence="15">RCC2335</strain>
    </source>
</reference>
<evidence type="ECO:0000259" key="13">
    <source>
        <dbReference type="Pfam" id="PF01266"/>
    </source>
</evidence>
<evidence type="ECO:0000256" key="9">
    <source>
        <dbReference type="ARBA" id="ARBA00023002"/>
    </source>
</evidence>
<dbReference type="PANTHER" id="PTHR11985:SF15">
    <property type="entry name" value="GLYCEROL-3-PHOSPHATE DEHYDROGENASE, MITOCHONDRIAL"/>
    <property type="match status" value="1"/>
</dbReference>
<evidence type="ECO:0000256" key="12">
    <source>
        <dbReference type="SAM" id="MobiDB-lite"/>
    </source>
</evidence>
<dbReference type="Gene3D" id="3.30.9.10">
    <property type="entry name" value="D-Amino Acid Oxidase, subunit A, domain 2"/>
    <property type="match status" value="1"/>
</dbReference>
<evidence type="ECO:0000259" key="14">
    <source>
        <dbReference type="Pfam" id="PF16901"/>
    </source>
</evidence>
<gene>
    <name evidence="15" type="ORF">CROS1312_LOCUS1215</name>
</gene>
<evidence type="ECO:0000256" key="1">
    <source>
        <dbReference type="ARBA" id="ARBA00001974"/>
    </source>
</evidence>